<keyword evidence="2" id="KW-1185">Reference proteome</keyword>
<gene>
    <name evidence="1" type="ORF">GFD25_11675</name>
</gene>
<accession>A0A6N9Z7Y7</accession>
<evidence type="ECO:0000313" key="1">
    <source>
        <dbReference type="EMBL" id="NEG90621.1"/>
    </source>
</evidence>
<dbReference type="EMBL" id="WHZW01000037">
    <property type="protein sequence ID" value="NEG90621.1"/>
    <property type="molecule type" value="Genomic_DNA"/>
</dbReference>
<reference evidence="1 2" key="1">
    <citation type="submission" date="2019-10" db="EMBL/GenBank/DDBJ databases">
        <title>Bifidobacterium from non-human primates.</title>
        <authorList>
            <person name="Modesto M."/>
        </authorList>
    </citation>
    <scope>NUCLEOTIDE SEQUENCE [LARGE SCALE GENOMIC DNA]</scope>
    <source>
        <strain evidence="1 2">TRE17</strain>
    </source>
</reference>
<dbReference type="Gene3D" id="1.10.30.50">
    <property type="match status" value="1"/>
</dbReference>
<dbReference type="Proteomes" id="UP000469194">
    <property type="component" value="Unassembled WGS sequence"/>
</dbReference>
<comment type="caution">
    <text evidence="1">The sequence shown here is derived from an EMBL/GenBank/DDBJ whole genome shotgun (WGS) entry which is preliminary data.</text>
</comment>
<dbReference type="RefSeq" id="WP_163233040.1">
    <property type="nucleotide sequence ID" value="NZ_WHZW01000037.1"/>
</dbReference>
<protein>
    <submittedName>
        <fullName evidence="1">TIGR02646 family protein</fullName>
    </submittedName>
</protein>
<sequence>MLLIKKGNAPYEFAACVPTVLSSDNLNLDGETPFDLLTSGAKSELKESLLKEQGYLCAYCMRGIDADRMRVEHWHPQSDGVEGARLSVQYSNMFACCEGGEETKAPPEDQTCDKRKGERFITVNPTSQSDIDTIYYQEDGVIKSMDPAIQSDLGEPGETGKKALSPLGLNQKDLIRNREAIWASIKTKLKNIHGKDASIRFCRSMLKEYEQPSTSLNRKKAGHRKAYAGIVIFFLKRELRSYGVQA</sequence>
<name>A0A6N9Z7Y7_9BIFI</name>
<proteinExistence type="predicted"/>
<dbReference type="AlphaFoldDB" id="A0A6N9Z7Y7"/>
<evidence type="ECO:0000313" key="2">
    <source>
        <dbReference type="Proteomes" id="UP000469194"/>
    </source>
</evidence>
<organism evidence="1 2">
    <name type="scientific">Bifidobacterium aerophilum</name>
    <dbReference type="NCBI Taxonomy" id="1798155"/>
    <lineage>
        <taxon>Bacteria</taxon>
        <taxon>Bacillati</taxon>
        <taxon>Actinomycetota</taxon>
        <taxon>Actinomycetes</taxon>
        <taxon>Bifidobacteriales</taxon>
        <taxon>Bifidobacteriaceae</taxon>
        <taxon>Bifidobacterium</taxon>
    </lineage>
</organism>
<dbReference type="NCBIfam" id="TIGR02646">
    <property type="entry name" value="retron system putative HNH endonuclease"/>
    <property type="match status" value="1"/>
</dbReference>
<dbReference type="InterPro" id="IPR013467">
    <property type="entry name" value="HNH78-like"/>
</dbReference>